<feature type="region of interest" description="Disordered" evidence="7">
    <location>
        <begin position="108"/>
        <end position="154"/>
    </location>
</feature>
<evidence type="ECO:0000256" key="8">
    <source>
        <dbReference type="SAM" id="Phobius"/>
    </source>
</evidence>
<dbReference type="Pfam" id="PF13839">
    <property type="entry name" value="PC-Esterase"/>
    <property type="match status" value="1"/>
</dbReference>
<feature type="compositionally biased region" description="Basic and acidic residues" evidence="7">
    <location>
        <begin position="109"/>
        <end position="123"/>
    </location>
</feature>
<feature type="transmembrane region" description="Helical" evidence="8">
    <location>
        <begin position="12"/>
        <end position="33"/>
    </location>
</feature>
<comment type="similarity">
    <text evidence="2">Belongs to the PC-esterase family. TBL subfamily.</text>
</comment>
<dbReference type="InterPro" id="IPR026057">
    <property type="entry name" value="TBL_C"/>
</dbReference>
<proteinExistence type="inferred from homology"/>
<evidence type="ECO:0000313" key="12">
    <source>
        <dbReference type="Proteomes" id="UP001174677"/>
    </source>
</evidence>
<dbReference type="Pfam" id="PF14416">
    <property type="entry name" value="PMR5N"/>
    <property type="match status" value="1"/>
</dbReference>
<evidence type="ECO:0000313" key="11">
    <source>
        <dbReference type="EMBL" id="KAJ9187876.1"/>
    </source>
</evidence>
<feature type="domain" description="Trichome birefringence-like C-terminal" evidence="9">
    <location>
        <begin position="296"/>
        <end position="574"/>
    </location>
</feature>
<comment type="subcellular location">
    <subcellularLocation>
        <location evidence="1">Membrane</location>
        <topology evidence="1">Single-pass membrane protein</topology>
    </subcellularLocation>
</comment>
<evidence type="ECO:0000256" key="2">
    <source>
        <dbReference type="ARBA" id="ARBA00007727"/>
    </source>
</evidence>
<feature type="domain" description="Trichome birefringence-like N-terminal" evidence="10">
    <location>
        <begin position="243"/>
        <end position="295"/>
    </location>
</feature>
<evidence type="ECO:0000256" key="5">
    <source>
        <dbReference type="ARBA" id="ARBA00022989"/>
    </source>
</evidence>
<keyword evidence="4" id="KW-0735">Signal-anchor</keyword>
<evidence type="ECO:0000256" key="6">
    <source>
        <dbReference type="ARBA" id="ARBA00023136"/>
    </source>
</evidence>
<dbReference type="EMBL" id="JARPOI010000002">
    <property type="protein sequence ID" value="KAJ9187876.1"/>
    <property type="molecule type" value="Genomic_DNA"/>
</dbReference>
<gene>
    <name evidence="11" type="ORF">P3X46_003290</name>
</gene>
<sequence length="586" mass="66905">MERQRSFFFKSTRFLVFSFTLSSSIIFLTFLTVCLFKSSPLILQDASFEFNTTSLVVRTPISAQTLTGLPNNFSASGFKNSILTHTRFSIHENASGFASISIGTDNDESEKLKAEGDGDKDGVNGDFTTVQESMSVPQTSSEEGQVTRSSEKVEYEKIEGISTGKTEVSRSEKAAEETKVDSIEKIEAPRAEGIEEKKERATSVDNIVTPRKGGFEEKKVRLTKIDNIEARSKGRIIDRSTRGCDVTKGRWVYDESYPLYTSSSCPFIDEGFDCVGNGRLDKDYMKWRWQPQDCDIPRFNATRMLDLIRGKRLVFVGDSINRNQWESMLCMLMRAVRDPKMVYETHGRRITKEKGNYCFKFVDYKCTVEYYVSHFLVHESKARVGQKRVQTLRIDAIDHGSSRWRGADILIFNTAHWWSHFKTKAGTNYYQEGNQVYPRLDVSTAFRRALMTWASWVDRHINSRKTQVFFRSSSPSHFSGGQWNSGGHCEEATKPLNKILGVHVTEKNTITEDIIKQMKTPVAFLNITSLSEFRIDGHPSKYGKKPLNHYASSGQDCSHWCLPGIPDTWNELLYFHLLYKQGDSFQ</sequence>
<comment type="caution">
    <text evidence="11">The sequence shown here is derived from an EMBL/GenBank/DDBJ whole genome shotgun (WGS) entry which is preliminary data.</text>
</comment>
<keyword evidence="12" id="KW-1185">Reference proteome</keyword>
<accession>A0ABQ9N5S0</accession>
<evidence type="ECO:0000256" key="1">
    <source>
        <dbReference type="ARBA" id="ARBA00004167"/>
    </source>
</evidence>
<name>A0ABQ9N5S0_HEVBR</name>
<evidence type="ECO:0000256" key="4">
    <source>
        <dbReference type="ARBA" id="ARBA00022968"/>
    </source>
</evidence>
<evidence type="ECO:0000259" key="9">
    <source>
        <dbReference type="Pfam" id="PF13839"/>
    </source>
</evidence>
<evidence type="ECO:0000256" key="3">
    <source>
        <dbReference type="ARBA" id="ARBA00022692"/>
    </source>
</evidence>
<keyword evidence="5 8" id="KW-1133">Transmembrane helix</keyword>
<evidence type="ECO:0000256" key="7">
    <source>
        <dbReference type="SAM" id="MobiDB-lite"/>
    </source>
</evidence>
<protein>
    <recommendedName>
        <fullName evidence="13">Trichome birefringence-like N-terminal domain-containing protein</fullName>
    </recommendedName>
</protein>
<feature type="compositionally biased region" description="Polar residues" evidence="7">
    <location>
        <begin position="126"/>
        <end position="148"/>
    </location>
</feature>
<dbReference type="PANTHER" id="PTHR32285">
    <property type="entry name" value="PROTEIN TRICHOME BIREFRINGENCE-LIKE 9-RELATED"/>
    <property type="match status" value="1"/>
</dbReference>
<dbReference type="InterPro" id="IPR025846">
    <property type="entry name" value="TBL_N"/>
</dbReference>
<keyword evidence="3 8" id="KW-0812">Transmembrane</keyword>
<organism evidence="11 12">
    <name type="scientific">Hevea brasiliensis</name>
    <name type="common">Para rubber tree</name>
    <name type="synonym">Siphonia brasiliensis</name>
    <dbReference type="NCBI Taxonomy" id="3981"/>
    <lineage>
        <taxon>Eukaryota</taxon>
        <taxon>Viridiplantae</taxon>
        <taxon>Streptophyta</taxon>
        <taxon>Embryophyta</taxon>
        <taxon>Tracheophyta</taxon>
        <taxon>Spermatophyta</taxon>
        <taxon>Magnoliopsida</taxon>
        <taxon>eudicotyledons</taxon>
        <taxon>Gunneridae</taxon>
        <taxon>Pentapetalae</taxon>
        <taxon>rosids</taxon>
        <taxon>fabids</taxon>
        <taxon>Malpighiales</taxon>
        <taxon>Euphorbiaceae</taxon>
        <taxon>Crotonoideae</taxon>
        <taxon>Micrandreae</taxon>
        <taxon>Hevea</taxon>
    </lineage>
</organism>
<dbReference type="PANTHER" id="PTHR32285:SF19">
    <property type="entry name" value="PROTEIN TRICHOME BIREFRINGENCE-LIKE 6"/>
    <property type="match status" value="1"/>
</dbReference>
<dbReference type="InterPro" id="IPR029962">
    <property type="entry name" value="TBL"/>
</dbReference>
<evidence type="ECO:0008006" key="13">
    <source>
        <dbReference type="Google" id="ProtNLM"/>
    </source>
</evidence>
<dbReference type="Proteomes" id="UP001174677">
    <property type="component" value="Chromosome 2"/>
</dbReference>
<reference evidence="11" key="1">
    <citation type="journal article" date="2023" name="Plant Biotechnol. J.">
        <title>Chromosome-level wild Hevea brasiliensis genome provides new tools for genomic-assisted breeding and valuable loci to elevate rubber yield.</title>
        <authorList>
            <person name="Cheng H."/>
            <person name="Song X."/>
            <person name="Hu Y."/>
            <person name="Wu T."/>
            <person name="Yang Q."/>
            <person name="An Z."/>
            <person name="Feng S."/>
            <person name="Deng Z."/>
            <person name="Wu W."/>
            <person name="Zeng X."/>
            <person name="Tu M."/>
            <person name="Wang X."/>
            <person name="Huang H."/>
        </authorList>
    </citation>
    <scope>NUCLEOTIDE SEQUENCE</scope>
    <source>
        <strain evidence="11">MT/VB/25A 57/8</strain>
    </source>
</reference>
<keyword evidence="6 8" id="KW-0472">Membrane</keyword>
<evidence type="ECO:0000259" key="10">
    <source>
        <dbReference type="Pfam" id="PF14416"/>
    </source>
</evidence>